<comment type="catalytic activity">
    <reaction evidence="8">
        <text>Mo-molybdopterin + GTP + H(+) = Mo-molybdopterin guanine dinucleotide + diphosphate</text>
        <dbReference type="Rhea" id="RHEA:34243"/>
        <dbReference type="ChEBI" id="CHEBI:15378"/>
        <dbReference type="ChEBI" id="CHEBI:33019"/>
        <dbReference type="ChEBI" id="CHEBI:37565"/>
        <dbReference type="ChEBI" id="CHEBI:71302"/>
        <dbReference type="ChEBI" id="CHEBI:71310"/>
        <dbReference type="EC" id="2.7.7.77"/>
    </reaction>
</comment>
<dbReference type="NCBIfam" id="TIGR02665">
    <property type="entry name" value="molyb_mobA"/>
    <property type="match status" value="1"/>
</dbReference>
<reference evidence="10" key="1">
    <citation type="submission" date="2016-03" db="EMBL/GenBank/DDBJ databases">
        <title>Co-evolution between Pasteurellaceae and their hosts.</title>
        <authorList>
            <person name="Hansen M.J."/>
            <person name="Bojesen A.M."/>
            <person name="Planet P."/>
        </authorList>
    </citation>
    <scope>NUCLEOTIDE SEQUENCE</scope>
    <source>
        <strain evidence="10">146/S8/89</strain>
    </source>
</reference>
<dbReference type="SUPFAM" id="SSF53448">
    <property type="entry name" value="Nucleotide-diphospho-sugar transferases"/>
    <property type="match status" value="1"/>
</dbReference>
<name>A0A9X4SI56_9PAST</name>
<feature type="binding site" evidence="8">
    <location>
        <position position="99"/>
    </location>
    <ligand>
        <name>GTP</name>
        <dbReference type="ChEBI" id="CHEBI:37565"/>
    </ligand>
</feature>
<dbReference type="GO" id="GO:0046872">
    <property type="term" value="F:metal ion binding"/>
    <property type="evidence" value="ECO:0007669"/>
    <property type="project" value="UniProtKB-KW"/>
</dbReference>
<dbReference type="EMBL" id="LWID01000001">
    <property type="protein sequence ID" value="MDG6895317.1"/>
    <property type="molecule type" value="Genomic_DNA"/>
</dbReference>
<dbReference type="RefSeq" id="WP_279572731.1">
    <property type="nucleotide sequence ID" value="NZ_LWID01000001.1"/>
</dbReference>
<dbReference type="HAMAP" id="MF_00316">
    <property type="entry name" value="MobA"/>
    <property type="match status" value="1"/>
</dbReference>
<dbReference type="Pfam" id="PF12804">
    <property type="entry name" value="NTP_transf_3"/>
    <property type="match status" value="1"/>
</dbReference>
<keyword evidence="3 8" id="KW-0479">Metal-binding</keyword>
<evidence type="ECO:0000256" key="5">
    <source>
        <dbReference type="ARBA" id="ARBA00022842"/>
    </source>
</evidence>
<keyword evidence="4 8" id="KW-0547">Nucleotide-binding</keyword>
<feature type="binding site" evidence="8">
    <location>
        <position position="51"/>
    </location>
    <ligand>
        <name>GTP</name>
        <dbReference type="ChEBI" id="CHEBI:37565"/>
    </ligand>
</feature>
<dbReference type="EC" id="2.7.7.77" evidence="8"/>
<dbReference type="GO" id="GO:0061603">
    <property type="term" value="F:molybdenum cofactor guanylyltransferase activity"/>
    <property type="evidence" value="ECO:0007669"/>
    <property type="project" value="UniProtKB-EC"/>
</dbReference>
<keyword evidence="7 8" id="KW-0501">Molybdenum cofactor biosynthesis</keyword>
<keyword evidence="10" id="KW-0548">Nucleotidyltransferase</keyword>
<evidence type="ECO:0000313" key="10">
    <source>
        <dbReference type="EMBL" id="MDG6895317.1"/>
    </source>
</evidence>
<feature type="binding site" evidence="8">
    <location>
        <position position="99"/>
    </location>
    <ligand>
        <name>Mg(2+)</name>
        <dbReference type="ChEBI" id="CHEBI:18420"/>
    </ligand>
</feature>
<evidence type="ECO:0000256" key="4">
    <source>
        <dbReference type="ARBA" id="ARBA00022741"/>
    </source>
</evidence>
<dbReference type="GO" id="GO:0005737">
    <property type="term" value="C:cytoplasm"/>
    <property type="evidence" value="ECO:0007669"/>
    <property type="project" value="UniProtKB-SubCell"/>
</dbReference>
<dbReference type="Proteomes" id="UP001155500">
    <property type="component" value="Unassembled WGS sequence"/>
</dbReference>
<evidence type="ECO:0000256" key="6">
    <source>
        <dbReference type="ARBA" id="ARBA00023134"/>
    </source>
</evidence>
<feature type="binding site" evidence="8">
    <location>
        <position position="23"/>
    </location>
    <ligand>
        <name>GTP</name>
        <dbReference type="ChEBI" id="CHEBI:37565"/>
    </ligand>
</feature>
<evidence type="ECO:0000256" key="8">
    <source>
        <dbReference type="HAMAP-Rule" id="MF_00316"/>
    </source>
</evidence>
<organism evidence="10 11">
    <name type="scientific">Volucribacter amazonae</name>
    <dbReference type="NCBI Taxonomy" id="256731"/>
    <lineage>
        <taxon>Bacteria</taxon>
        <taxon>Pseudomonadati</taxon>
        <taxon>Pseudomonadota</taxon>
        <taxon>Gammaproteobacteria</taxon>
        <taxon>Pasteurellales</taxon>
        <taxon>Pasteurellaceae</taxon>
        <taxon>Volucribacter</taxon>
    </lineage>
</organism>
<evidence type="ECO:0000256" key="3">
    <source>
        <dbReference type="ARBA" id="ARBA00022723"/>
    </source>
</evidence>
<comment type="function">
    <text evidence="8">Transfers a GMP moiety from GTP to Mo-molybdopterin (Mo-MPT) cofactor (Moco or molybdenum cofactor) to form Mo-molybdopterin guanine dinucleotide (Mo-MGD) cofactor.</text>
</comment>
<comment type="subunit">
    <text evidence="8">Monomer.</text>
</comment>
<dbReference type="GO" id="GO:1902758">
    <property type="term" value="P:bis(molybdopterin guanine dinucleotide)molybdenum biosynthetic process"/>
    <property type="evidence" value="ECO:0007669"/>
    <property type="project" value="TreeGrafter"/>
</dbReference>
<proteinExistence type="inferred from homology"/>
<feature type="binding site" evidence="8">
    <location>
        <begin position="10"/>
        <end position="12"/>
    </location>
    <ligand>
        <name>GTP</name>
        <dbReference type="ChEBI" id="CHEBI:37565"/>
    </ligand>
</feature>
<dbReference type="InterPro" id="IPR025877">
    <property type="entry name" value="MobA-like_NTP_Trfase"/>
</dbReference>
<comment type="subcellular location">
    <subcellularLocation>
        <location evidence="8">Cytoplasm</location>
    </subcellularLocation>
</comment>
<comment type="domain">
    <text evidence="8">The N-terminal domain determines nucleotide recognition and specific binding, while the C-terminal domain determines the specific binding to the target protein.</text>
</comment>
<dbReference type="GO" id="GO:0005525">
    <property type="term" value="F:GTP binding"/>
    <property type="evidence" value="ECO:0007669"/>
    <property type="project" value="UniProtKB-UniRule"/>
</dbReference>
<keyword evidence="11" id="KW-1185">Reference proteome</keyword>
<accession>A0A9X4SI56</accession>
<comment type="similarity">
    <text evidence="8">Belongs to the MobA family.</text>
</comment>
<evidence type="ECO:0000256" key="7">
    <source>
        <dbReference type="ARBA" id="ARBA00023150"/>
    </source>
</evidence>
<protein>
    <recommendedName>
        <fullName evidence="8">Molybdenum cofactor guanylyltransferase</fullName>
        <shortName evidence="8">MoCo guanylyltransferase</shortName>
        <ecNumber evidence="8">2.7.7.77</ecNumber>
    </recommendedName>
    <alternativeName>
        <fullName evidence="8">GTP:molybdopterin guanylyltransferase</fullName>
    </alternativeName>
    <alternativeName>
        <fullName evidence="8">Mo-MPT guanylyltransferase</fullName>
    </alternativeName>
    <alternativeName>
        <fullName evidence="8">Molybdopterin guanylyltransferase</fullName>
    </alternativeName>
    <alternativeName>
        <fullName evidence="8">Molybdopterin-guanine dinucleotide synthase</fullName>
        <shortName evidence="8">MGD synthase</shortName>
    </alternativeName>
</protein>
<keyword evidence="2 8" id="KW-0808">Transferase</keyword>
<feature type="binding site" evidence="8">
    <location>
        <position position="69"/>
    </location>
    <ligand>
        <name>GTP</name>
        <dbReference type="ChEBI" id="CHEBI:37565"/>
    </ligand>
</feature>
<feature type="domain" description="MobA-like NTP transferase" evidence="9">
    <location>
        <begin position="7"/>
        <end position="157"/>
    </location>
</feature>
<comment type="cofactor">
    <cofactor evidence="8">
        <name>Mg(2+)</name>
        <dbReference type="ChEBI" id="CHEBI:18420"/>
    </cofactor>
</comment>
<evidence type="ECO:0000313" key="11">
    <source>
        <dbReference type="Proteomes" id="UP001155500"/>
    </source>
</evidence>
<dbReference type="PANTHER" id="PTHR19136:SF81">
    <property type="entry name" value="MOLYBDENUM COFACTOR GUANYLYLTRANSFERASE"/>
    <property type="match status" value="1"/>
</dbReference>
<keyword evidence="1 8" id="KW-0963">Cytoplasm</keyword>
<dbReference type="InterPro" id="IPR029044">
    <property type="entry name" value="Nucleotide-diphossugar_trans"/>
</dbReference>
<evidence type="ECO:0000256" key="1">
    <source>
        <dbReference type="ARBA" id="ARBA00022490"/>
    </source>
</evidence>
<dbReference type="InterPro" id="IPR013482">
    <property type="entry name" value="Molybde_CF_guanTrfase"/>
</dbReference>
<comment type="caution">
    <text evidence="10">The sequence shown here is derived from an EMBL/GenBank/DDBJ whole genome shotgun (WGS) entry which is preliminary data.</text>
</comment>
<dbReference type="Gene3D" id="3.90.550.10">
    <property type="entry name" value="Spore Coat Polysaccharide Biosynthesis Protein SpsA, Chain A"/>
    <property type="match status" value="1"/>
</dbReference>
<dbReference type="AlphaFoldDB" id="A0A9X4SI56"/>
<dbReference type="PANTHER" id="PTHR19136">
    <property type="entry name" value="MOLYBDENUM COFACTOR GUANYLYLTRANSFERASE"/>
    <property type="match status" value="1"/>
</dbReference>
<dbReference type="CDD" id="cd02503">
    <property type="entry name" value="MobA"/>
    <property type="match status" value="1"/>
</dbReference>
<sequence length="191" mass="21271">MPISLSAVILAGGQGKRMGGVDKGLQLLQGKPLIQHILQRLQPQLPHIAINANRHLPQYAQYGYPVFNDELAGFQGPLSGMLTGLKRATSDYVLFVPCDCPYFPLNLVEKLSQAVQQGALVAYADDGQRGHPTFCLLSTQLISPLNSYLAQRQRKVLVFFQQQQAIAVDFSEQKQAFININQWQDLHENKV</sequence>
<evidence type="ECO:0000256" key="2">
    <source>
        <dbReference type="ARBA" id="ARBA00022679"/>
    </source>
</evidence>
<evidence type="ECO:0000259" key="9">
    <source>
        <dbReference type="Pfam" id="PF12804"/>
    </source>
</evidence>
<keyword evidence="5 8" id="KW-0460">Magnesium</keyword>
<gene>
    <name evidence="8" type="primary">mobA</name>
    <name evidence="10" type="ORF">A6A20_06715</name>
</gene>
<keyword evidence="6 8" id="KW-0342">GTP-binding</keyword>